<dbReference type="AlphaFoldDB" id="A0A2Z2P4C9"/>
<feature type="domain" description="AAA" evidence="1">
    <location>
        <begin position="85"/>
        <end position="205"/>
    </location>
</feature>
<evidence type="ECO:0000259" key="1">
    <source>
        <dbReference type="Pfam" id="PF13614"/>
    </source>
</evidence>
<dbReference type="GO" id="GO:0004715">
    <property type="term" value="F:non-membrane spanning protein tyrosine kinase activity"/>
    <property type="evidence" value="ECO:0007669"/>
    <property type="project" value="UniProtKB-EC"/>
</dbReference>
<protein>
    <submittedName>
        <fullName evidence="2">Tyrosine-protein kinase YwqD</fullName>
        <ecNumber evidence="2">2.7.10.2</ecNumber>
    </submittedName>
</protein>
<dbReference type="PANTHER" id="PTHR32309:SF13">
    <property type="entry name" value="FERRIC ENTEROBACTIN TRANSPORT PROTEIN FEPE"/>
    <property type="match status" value="1"/>
</dbReference>
<organism evidence="2 3">
    <name type="scientific">Granulosicoccus antarcticus IMCC3135</name>
    <dbReference type="NCBI Taxonomy" id="1192854"/>
    <lineage>
        <taxon>Bacteria</taxon>
        <taxon>Pseudomonadati</taxon>
        <taxon>Pseudomonadota</taxon>
        <taxon>Gammaproteobacteria</taxon>
        <taxon>Chromatiales</taxon>
        <taxon>Granulosicoccaceae</taxon>
        <taxon>Granulosicoccus</taxon>
    </lineage>
</organism>
<dbReference type="EC" id="2.7.10.2" evidence="2"/>
<dbReference type="InterPro" id="IPR050445">
    <property type="entry name" value="Bact_polysacc_biosynth/exp"/>
</dbReference>
<keyword evidence="2" id="KW-0808">Transferase</keyword>
<accession>A0A2Z2P4C9</accession>
<sequence>MLAMICIGLIIVVLLLALYCWRLRTVPTASAKPVSIGHRIGEIPYSAELDQVGPVVPETGSKAFQNSIHKLAQSCSDTLKPSEGKSIALTSAGTSVGVTMTAISLAREFANQGQRTLLLDLNLARPMVQQATGTFSLHGISNYLMSGLFDDIVVQDTRSPLDIIGIGNVPAQTFQTFLQGGEFKESLTALMALYDRIIVDCPPITEAGSGISRLAALCDLRLLLIDIQLDTEYSPHVQQALNVHGRWQHGTTRLLHNKVVSQANTPEPTPVQSLSSSEGFRPIQAEAWIIQQPDEYYTLKLTELSYRPILTKHQVSIYEGHQVACFKLTILGNPNYLLILGQFSSKSEAQSVASSLGLTQDSVIPVTFATVKQSIKHELNRKPKRQPLPIPELID</sequence>
<dbReference type="InterPro" id="IPR036680">
    <property type="entry name" value="SPOR-like_sf"/>
</dbReference>
<dbReference type="Pfam" id="PF13614">
    <property type="entry name" value="AAA_31"/>
    <property type="match status" value="1"/>
</dbReference>
<dbReference type="OrthoDB" id="9775724at2"/>
<dbReference type="EMBL" id="CP018632">
    <property type="protein sequence ID" value="ASJ75527.1"/>
    <property type="molecule type" value="Genomic_DNA"/>
</dbReference>
<dbReference type="SUPFAM" id="SSF52540">
    <property type="entry name" value="P-loop containing nucleoside triphosphate hydrolases"/>
    <property type="match status" value="1"/>
</dbReference>
<dbReference type="InterPro" id="IPR027417">
    <property type="entry name" value="P-loop_NTPase"/>
</dbReference>
<dbReference type="GO" id="GO:0005886">
    <property type="term" value="C:plasma membrane"/>
    <property type="evidence" value="ECO:0007669"/>
    <property type="project" value="TreeGrafter"/>
</dbReference>
<name>A0A2Z2P4C9_9GAMM</name>
<evidence type="ECO:0000313" key="3">
    <source>
        <dbReference type="Proteomes" id="UP000250079"/>
    </source>
</evidence>
<dbReference type="RefSeq" id="WP_157736295.1">
    <property type="nucleotide sequence ID" value="NZ_CP018632.1"/>
</dbReference>
<proteinExistence type="predicted"/>
<keyword evidence="2" id="KW-0418">Kinase</keyword>
<evidence type="ECO:0000313" key="2">
    <source>
        <dbReference type="EMBL" id="ASJ75527.1"/>
    </source>
</evidence>
<dbReference type="Gene3D" id="3.30.70.1070">
    <property type="entry name" value="Sporulation related repeat"/>
    <property type="match status" value="1"/>
</dbReference>
<gene>
    <name evidence="2" type="primary">ywqD</name>
    <name evidence="2" type="ORF">IMCC3135_27365</name>
</gene>
<dbReference type="PANTHER" id="PTHR32309">
    <property type="entry name" value="TYROSINE-PROTEIN KINASE"/>
    <property type="match status" value="1"/>
</dbReference>
<dbReference type="GO" id="GO:0042834">
    <property type="term" value="F:peptidoglycan binding"/>
    <property type="evidence" value="ECO:0007669"/>
    <property type="project" value="InterPro"/>
</dbReference>
<dbReference type="Gene3D" id="3.40.50.300">
    <property type="entry name" value="P-loop containing nucleotide triphosphate hydrolases"/>
    <property type="match status" value="1"/>
</dbReference>
<reference evidence="2 3" key="1">
    <citation type="submission" date="2016-12" db="EMBL/GenBank/DDBJ databases">
        <authorList>
            <person name="Song W.-J."/>
            <person name="Kurnit D.M."/>
        </authorList>
    </citation>
    <scope>NUCLEOTIDE SEQUENCE [LARGE SCALE GENOMIC DNA]</scope>
    <source>
        <strain evidence="2 3">IMCC3135</strain>
    </source>
</reference>
<dbReference type="InterPro" id="IPR025669">
    <property type="entry name" value="AAA_dom"/>
</dbReference>
<keyword evidence="3" id="KW-1185">Reference proteome</keyword>
<dbReference type="Proteomes" id="UP000250079">
    <property type="component" value="Chromosome"/>
</dbReference>
<dbReference type="KEGG" id="gai:IMCC3135_27365"/>